<evidence type="ECO:0000313" key="1">
    <source>
        <dbReference type="EMBL" id="JAH28297.1"/>
    </source>
</evidence>
<dbReference type="EMBL" id="GBXM01080280">
    <property type="protein sequence ID" value="JAH28297.1"/>
    <property type="molecule type" value="Transcribed_RNA"/>
</dbReference>
<reference evidence="1" key="2">
    <citation type="journal article" date="2015" name="Fish Shellfish Immunol.">
        <title>Early steps in the European eel (Anguilla anguilla)-Vibrio vulnificus interaction in the gills: Role of the RtxA13 toxin.</title>
        <authorList>
            <person name="Callol A."/>
            <person name="Pajuelo D."/>
            <person name="Ebbesson L."/>
            <person name="Teles M."/>
            <person name="MacKenzie S."/>
            <person name="Amaro C."/>
        </authorList>
    </citation>
    <scope>NUCLEOTIDE SEQUENCE</scope>
</reference>
<name>A0A0E9RHP9_ANGAN</name>
<protein>
    <submittedName>
        <fullName evidence="1">Uncharacterized protein</fullName>
    </submittedName>
</protein>
<sequence length="64" mass="6990">MSMEARPTKVSQEEGNIILVGSRENVVSPITGEMPILLHRSFVSPTDYALAVSPVIFISCDRIS</sequence>
<organism evidence="1">
    <name type="scientific">Anguilla anguilla</name>
    <name type="common">European freshwater eel</name>
    <name type="synonym">Muraena anguilla</name>
    <dbReference type="NCBI Taxonomy" id="7936"/>
    <lineage>
        <taxon>Eukaryota</taxon>
        <taxon>Metazoa</taxon>
        <taxon>Chordata</taxon>
        <taxon>Craniata</taxon>
        <taxon>Vertebrata</taxon>
        <taxon>Euteleostomi</taxon>
        <taxon>Actinopterygii</taxon>
        <taxon>Neopterygii</taxon>
        <taxon>Teleostei</taxon>
        <taxon>Anguilliformes</taxon>
        <taxon>Anguillidae</taxon>
        <taxon>Anguilla</taxon>
    </lineage>
</organism>
<proteinExistence type="predicted"/>
<accession>A0A0E9RHP9</accession>
<dbReference type="AlphaFoldDB" id="A0A0E9RHP9"/>
<reference evidence="1" key="1">
    <citation type="submission" date="2014-11" db="EMBL/GenBank/DDBJ databases">
        <authorList>
            <person name="Amaro Gonzalez C."/>
        </authorList>
    </citation>
    <scope>NUCLEOTIDE SEQUENCE</scope>
</reference>